<dbReference type="Pfam" id="PF01106">
    <property type="entry name" value="NifU"/>
    <property type="match status" value="1"/>
</dbReference>
<evidence type="ECO:0000256" key="2">
    <source>
        <dbReference type="ARBA" id="ARBA00006420"/>
    </source>
</evidence>
<evidence type="ECO:0000256" key="8">
    <source>
        <dbReference type="ARBA" id="ARBA00023128"/>
    </source>
</evidence>
<dbReference type="eggNOG" id="KOG2358">
    <property type="taxonomic scope" value="Eukaryota"/>
</dbReference>
<dbReference type="SUPFAM" id="SSF117916">
    <property type="entry name" value="Fe-S cluster assembly (FSCA) domain-like"/>
    <property type="match status" value="1"/>
</dbReference>
<dbReference type="InParanoid" id="A7S0B1"/>
<gene>
    <name evidence="10" type="ORF">NEMVEDRAFT_v1g99805</name>
</gene>
<dbReference type="GO" id="GO:0005739">
    <property type="term" value="C:mitochondrion"/>
    <property type="evidence" value="ECO:0000318"/>
    <property type="project" value="GO_Central"/>
</dbReference>
<keyword evidence="4" id="KW-0479">Metal-binding</keyword>
<dbReference type="EMBL" id="DS469560">
    <property type="protein sequence ID" value="EDO42803.1"/>
    <property type="molecule type" value="Genomic_DNA"/>
</dbReference>
<dbReference type="InterPro" id="IPR001075">
    <property type="entry name" value="NIF_FeS_clus_asmbl_NifU_C"/>
</dbReference>
<keyword evidence="7" id="KW-0411">Iron-sulfur</keyword>
<dbReference type="SUPFAM" id="SSF110836">
    <property type="entry name" value="Hypothetical protein SAV1430"/>
    <property type="match status" value="1"/>
</dbReference>
<dbReference type="GO" id="GO:0051539">
    <property type="term" value="F:4 iron, 4 sulfur cluster binding"/>
    <property type="evidence" value="ECO:0000318"/>
    <property type="project" value="GO_Central"/>
</dbReference>
<keyword evidence="8" id="KW-0496">Mitochondrion</keyword>
<dbReference type="STRING" id="45351.A7S0B1"/>
<dbReference type="AlphaFoldDB" id="A7S0B1"/>
<dbReference type="GO" id="GO:0051604">
    <property type="term" value="P:protein maturation"/>
    <property type="evidence" value="ECO:0000318"/>
    <property type="project" value="GO_Central"/>
</dbReference>
<proteinExistence type="inferred from homology"/>
<accession>A7S0B1</accession>
<dbReference type="InterPro" id="IPR035433">
    <property type="entry name" value="NFU1-like"/>
</dbReference>
<dbReference type="HOGENOM" id="CLU_060555_0_2_1"/>
<dbReference type="InterPro" id="IPR014824">
    <property type="entry name" value="Nfu/NifU_N"/>
</dbReference>
<keyword evidence="5" id="KW-0809">Transit peptide</keyword>
<dbReference type="PhylomeDB" id="A7S0B1"/>
<dbReference type="FunFam" id="3.30.1370.70:FF:000002">
    <property type="entry name" value="NFU1 iron-sulfur cluster scaffold homolog, mitochondrial"/>
    <property type="match status" value="1"/>
</dbReference>
<comment type="similarity">
    <text evidence="2">Belongs to the NifU family.</text>
</comment>
<organism evidence="10 11">
    <name type="scientific">Nematostella vectensis</name>
    <name type="common">Starlet sea anemone</name>
    <dbReference type="NCBI Taxonomy" id="45351"/>
    <lineage>
        <taxon>Eukaryota</taxon>
        <taxon>Metazoa</taxon>
        <taxon>Cnidaria</taxon>
        <taxon>Anthozoa</taxon>
        <taxon>Hexacorallia</taxon>
        <taxon>Actiniaria</taxon>
        <taxon>Edwardsiidae</taxon>
        <taxon>Nematostella</taxon>
    </lineage>
</organism>
<comment type="subcellular location">
    <subcellularLocation>
        <location evidence="1">Mitochondrion</location>
    </subcellularLocation>
</comment>
<evidence type="ECO:0000259" key="9">
    <source>
        <dbReference type="SMART" id="SM00932"/>
    </source>
</evidence>
<dbReference type="GO" id="GO:0005506">
    <property type="term" value="F:iron ion binding"/>
    <property type="evidence" value="ECO:0007669"/>
    <property type="project" value="InterPro"/>
</dbReference>
<feature type="domain" description="Scaffold protein Nfu/NifU N-terminal" evidence="9">
    <location>
        <begin position="3"/>
        <end position="90"/>
    </location>
</feature>
<evidence type="ECO:0000256" key="4">
    <source>
        <dbReference type="ARBA" id="ARBA00022723"/>
    </source>
</evidence>
<evidence type="ECO:0000256" key="6">
    <source>
        <dbReference type="ARBA" id="ARBA00023004"/>
    </source>
</evidence>
<dbReference type="InterPro" id="IPR036498">
    <property type="entry name" value="Nfu/NifU_N_sf"/>
</dbReference>
<evidence type="ECO:0000256" key="5">
    <source>
        <dbReference type="ARBA" id="ARBA00022946"/>
    </source>
</evidence>
<evidence type="ECO:0000256" key="3">
    <source>
        <dbReference type="ARBA" id="ARBA00018782"/>
    </source>
</evidence>
<keyword evidence="11" id="KW-1185">Reference proteome</keyword>
<evidence type="ECO:0000256" key="7">
    <source>
        <dbReference type="ARBA" id="ARBA00023014"/>
    </source>
</evidence>
<evidence type="ECO:0000256" key="1">
    <source>
        <dbReference type="ARBA" id="ARBA00004173"/>
    </source>
</evidence>
<sequence>MFIQVQETPNPNSLKFVPGVLVLESGTVNFDSSSSAHRSPLARNLFRINGVKGVMFGPEFITVTKSDEEVQWSVLKPEIFATIMDFFSSNLPIMTEEEPPQDTGSCNDDDTVLMIKELLDTRIRPTVQEDGGDIIFKGFKDGIVKLKMQGACASCPSSIVTLKNGIENMMQFYIPEVVSVEQVCAI</sequence>
<dbReference type="InterPro" id="IPR034904">
    <property type="entry name" value="FSCA_dom_sf"/>
</dbReference>
<evidence type="ECO:0000313" key="10">
    <source>
        <dbReference type="EMBL" id="EDO42803.1"/>
    </source>
</evidence>
<keyword evidence="6" id="KW-0408">Iron</keyword>
<dbReference type="Pfam" id="PF08712">
    <property type="entry name" value="Nfu_N"/>
    <property type="match status" value="1"/>
</dbReference>
<dbReference type="PANTHER" id="PTHR11178">
    <property type="entry name" value="IRON-SULFUR CLUSTER SCAFFOLD PROTEIN NFU-RELATED"/>
    <property type="match status" value="1"/>
</dbReference>
<reference evidence="10 11" key="1">
    <citation type="journal article" date="2007" name="Science">
        <title>Sea anemone genome reveals ancestral eumetazoan gene repertoire and genomic organization.</title>
        <authorList>
            <person name="Putnam N.H."/>
            <person name="Srivastava M."/>
            <person name="Hellsten U."/>
            <person name="Dirks B."/>
            <person name="Chapman J."/>
            <person name="Salamov A."/>
            <person name="Terry A."/>
            <person name="Shapiro H."/>
            <person name="Lindquist E."/>
            <person name="Kapitonov V.V."/>
            <person name="Jurka J."/>
            <person name="Genikhovich G."/>
            <person name="Grigoriev I.V."/>
            <person name="Lucas S.M."/>
            <person name="Steele R.E."/>
            <person name="Finnerty J.R."/>
            <person name="Technau U."/>
            <person name="Martindale M.Q."/>
            <person name="Rokhsar D.S."/>
        </authorList>
    </citation>
    <scope>NUCLEOTIDE SEQUENCE [LARGE SCALE GENOMIC DNA]</scope>
    <source>
        <strain evidence="11">CH2 X CH6</strain>
    </source>
</reference>
<name>A7S0B1_NEMVE</name>
<evidence type="ECO:0000313" key="11">
    <source>
        <dbReference type="Proteomes" id="UP000001593"/>
    </source>
</evidence>
<dbReference type="FunFam" id="3.30.300.130:FF:000001">
    <property type="entry name" value="NFU1 iron-sulfur cluster scaffold"/>
    <property type="match status" value="1"/>
</dbReference>
<dbReference type="SMART" id="SM00932">
    <property type="entry name" value="Nfu_N"/>
    <property type="match status" value="1"/>
</dbReference>
<dbReference type="PIRSF" id="PIRSF036773">
    <property type="entry name" value="HIRIP5"/>
    <property type="match status" value="1"/>
</dbReference>
<dbReference type="OMA" id="AIMEHYM"/>
<protein>
    <recommendedName>
        <fullName evidence="3">NFU1 iron-sulfur cluster scaffold homolog, mitochondrial</fullName>
    </recommendedName>
</protein>
<dbReference type="GO" id="GO:0016226">
    <property type="term" value="P:iron-sulfur cluster assembly"/>
    <property type="evidence" value="ECO:0007669"/>
    <property type="project" value="InterPro"/>
</dbReference>
<dbReference type="PANTHER" id="PTHR11178:SF1">
    <property type="entry name" value="NFU1 IRON-SULFUR CLUSTER SCAFFOLD HOMOLOG, MITOCHONDRIAL"/>
    <property type="match status" value="1"/>
</dbReference>
<dbReference type="Proteomes" id="UP000001593">
    <property type="component" value="Unassembled WGS sequence"/>
</dbReference>
<dbReference type="Gene3D" id="3.30.300.130">
    <property type="entry name" value="Fe-S cluster assembly (FSCA)"/>
    <property type="match status" value="1"/>
</dbReference>
<dbReference type="Gene3D" id="3.30.1370.70">
    <property type="entry name" value="Scaffold protein Nfu/NifU, N-terminal domain"/>
    <property type="match status" value="1"/>
</dbReference>